<dbReference type="Gene3D" id="2.60.40.10">
    <property type="entry name" value="Immunoglobulins"/>
    <property type="match status" value="1"/>
</dbReference>
<dbReference type="CDD" id="cd14792">
    <property type="entry name" value="GH27"/>
    <property type="match status" value="1"/>
</dbReference>
<dbReference type="PRINTS" id="PR00740">
    <property type="entry name" value="GLHYDRLASE27"/>
</dbReference>
<evidence type="ECO:0000313" key="8">
    <source>
        <dbReference type="EMBL" id="VGO18752.1"/>
    </source>
</evidence>
<dbReference type="InterPro" id="IPR015919">
    <property type="entry name" value="Cadherin-like_sf"/>
</dbReference>
<evidence type="ECO:0000259" key="7">
    <source>
        <dbReference type="Pfam" id="PF17801"/>
    </source>
</evidence>
<evidence type="ECO:0000256" key="6">
    <source>
        <dbReference type="SAM" id="SignalP"/>
    </source>
</evidence>
<feature type="chain" id="PRO_5025448577" description="Alpha-galactosidase" evidence="6">
    <location>
        <begin position="27"/>
        <end position="536"/>
    </location>
</feature>
<accession>A0A6C2UEW1</accession>
<dbReference type="PANTHER" id="PTHR11452">
    <property type="entry name" value="ALPHA-GALACTOSIDASE/ALPHA-N-ACETYLGALACTOSAMINIDASE"/>
    <property type="match status" value="1"/>
</dbReference>
<comment type="catalytic activity">
    <reaction evidence="5">
        <text>Hydrolysis of terminal, non-reducing alpha-D-galactose residues in alpha-D-galactosides, including galactose oligosaccharides, galactomannans and galactolipids.</text>
        <dbReference type="EC" id="3.2.1.22"/>
    </reaction>
</comment>
<comment type="similarity">
    <text evidence="1 5">Belongs to the glycosyl hydrolase 27 family.</text>
</comment>
<evidence type="ECO:0000256" key="3">
    <source>
        <dbReference type="ARBA" id="ARBA00022801"/>
    </source>
</evidence>
<dbReference type="Gene3D" id="3.20.20.70">
    <property type="entry name" value="Aldolase class I"/>
    <property type="match status" value="1"/>
</dbReference>
<keyword evidence="9" id="KW-1185">Reference proteome</keyword>
<organism evidence="8 9">
    <name type="scientific">Pontiella sulfatireligans</name>
    <dbReference type="NCBI Taxonomy" id="2750658"/>
    <lineage>
        <taxon>Bacteria</taxon>
        <taxon>Pseudomonadati</taxon>
        <taxon>Kiritimatiellota</taxon>
        <taxon>Kiritimatiellia</taxon>
        <taxon>Kiritimatiellales</taxon>
        <taxon>Pontiellaceae</taxon>
        <taxon>Pontiella</taxon>
    </lineage>
</organism>
<dbReference type="InterPro" id="IPR017853">
    <property type="entry name" value="GH"/>
</dbReference>
<protein>
    <recommendedName>
        <fullName evidence="5">Alpha-galactosidase</fullName>
        <ecNumber evidence="5">3.2.1.22</ecNumber>
    </recommendedName>
    <alternativeName>
        <fullName evidence="5">Melibiase</fullName>
    </alternativeName>
</protein>
<dbReference type="EMBL" id="CAAHFH010000001">
    <property type="protein sequence ID" value="VGO18752.1"/>
    <property type="molecule type" value="Genomic_DNA"/>
</dbReference>
<dbReference type="Pfam" id="PF05345">
    <property type="entry name" value="He_PIG"/>
    <property type="match status" value="1"/>
</dbReference>
<proteinExistence type="inferred from homology"/>
<dbReference type="EC" id="3.2.1.22" evidence="5"/>
<dbReference type="GO" id="GO:0005509">
    <property type="term" value="F:calcium ion binding"/>
    <property type="evidence" value="ECO:0007669"/>
    <property type="project" value="InterPro"/>
</dbReference>
<dbReference type="PANTHER" id="PTHR11452:SF75">
    <property type="entry name" value="ALPHA-GALACTOSIDASE MEL1"/>
    <property type="match status" value="1"/>
</dbReference>
<sequence length="536" mass="59714">MMKMKTGSTRWISLLILGGSMLVANAQVYDATTGEKEILTPDPEAVPAINGPKVYGVRPGKKFVYRIPCQGERPISFKVKGLPKGLALDAEQGIITGVAPAAKGDYKMMFIAKNAHGKASRAYKLVVGDKIALTPPTGWNTWGGHMLVVSDQLMRNAADIFVERGLADVGYQYLGIDDCWMRIAPEKFKNRPEKKLIKHEGFDFRPVVGEVRDANGEVLANRSFPDMKAMTDYIHSKGLKAGLYSGPGPTTCQGFVGSYGHEAQDAATYAKWGFDFLKYDMCSGVGLWKDKLAEDPNYQQVEFWRPMSEALIAQDRDIVYNVHARNDPWKWGPAIGMTTWRTSRDLNATLKTYFDRALMHATSLREYSKPGQWNDPDYLYIHKIRDHDKMLDPTHEIILNTNQRYQYVTLWSMICAPMVFSCNIGQIDDFTVSLLANAEVLNINQDELGHVAEVVRNKNEEVILVKKLVDGSKAVAVFNTNPDAEAVIAVEFHELGLCCTQDVHDVWRGIDVGAYGDNFSVKVSPNGVGLFIVSAD</sequence>
<dbReference type="InterPro" id="IPR041233">
    <property type="entry name" value="Melibiase_C"/>
</dbReference>
<dbReference type="SUPFAM" id="SSF51445">
    <property type="entry name" value="(Trans)glycosidases"/>
    <property type="match status" value="1"/>
</dbReference>
<dbReference type="InterPro" id="IPR013780">
    <property type="entry name" value="Glyco_hydro_b"/>
</dbReference>
<dbReference type="Proteomes" id="UP000346198">
    <property type="component" value="Unassembled WGS sequence"/>
</dbReference>
<gene>
    <name evidence="8" type="primary">agaA_1</name>
    <name evidence="8" type="ORF">SCARR_00805</name>
</gene>
<dbReference type="GO" id="GO:0005975">
    <property type="term" value="P:carbohydrate metabolic process"/>
    <property type="evidence" value="ECO:0007669"/>
    <property type="project" value="InterPro"/>
</dbReference>
<dbReference type="InterPro" id="IPR013785">
    <property type="entry name" value="Aldolase_TIM"/>
</dbReference>
<keyword evidence="4 5" id="KW-0326">Glycosidase</keyword>
<dbReference type="InterPro" id="IPR013783">
    <property type="entry name" value="Ig-like_fold"/>
</dbReference>
<dbReference type="Pfam" id="PF16499">
    <property type="entry name" value="Melibiase_2"/>
    <property type="match status" value="2"/>
</dbReference>
<evidence type="ECO:0000256" key="5">
    <source>
        <dbReference type="RuleBase" id="RU361168"/>
    </source>
</evidence>
<feature type="domain" description="Alpha galactosidase C-terminal" evidence="7">
    <location>
        <begin position="463"/>
        <end position="532"/>
    </location>
</feature>
<evidence type="ECO:0000256" key="4">
    <source>
        <dbReference type="ARBA" id="ARBA00023295"/>
    </source>
</evidence>
<dbReference type="RefSeq" id="WP_168432981.1">
    <property type="nucleotide sequence ID" value="NZ_CAAHFH010000001.1"/>
</dbReference>
<dbReference type="Pfam" id="PF17801">
    <property type="entry name" value="Melibiase_C"/>
    <property type="match status" value="1"/>
</dbReference>
<dbReference type="AlphaFoldDB" id="A0A6C2UEW1"/>
<keyword evidence="2 6" id="KW-0732">Signal</keyword>
<dbReference type="Gene3D" id="2.60.40.1180">
    <property type="entry name" value="Golgi alpha-mannosidase II"/>
    <property type="match status" value="1"/>
</dbReference>
<dbReference type="InterPro" id="IPR002241">
    <property type="entry name" value="Glyco_hydro_27"/>
</dbReference>
<reference evidence="8 9" key="1">
    <citation type="submission" date="2019-04" db="EMBL/GenBank/DDBJ databases">
        <authorList>
            <person name="Van Vliet M D."/>
        </authorList>
    </citation>
    <scope>NUCLEOTIDE SEQUENCE [LARGE SCALE GENOMIC DNA]</scope>
    <source>
        <strain evidence="8 9">F21</strain>
    </source>
</reference>
<dbReference type="GO" id="GO:0016020">
    <property type="term" value="C:membrane"/>
    <property type="evidence" value="ECO:0007669"/>
    <property type="project" value="InterPro"/>
</dbReference>
<evidence type="ECO:0000313" key="9">
    <source>
        <dbReference type="Proteomes" id="UP000346198"/>
    </source>
</evidence>
<evidence type="ECO:0000256" key="1">
    <source>
        <dbReference type="ARBA" id="ARBA00009743"/>
    </source>
</evidence>
<name>A0A6C2UEW1_9BACT</name>
<dbReference type="SUPFAM" id="SSF51011">
    <property type="entry name" value="Glycosyl hydrolase domain"/>
    <property type="match status" value="1"/>
</dbReference>
<evidence type="ECO:0000256" key="2">
    <source>
        <dbReference type="ARBA" id="ARBA00022729"/>
    </source>
</evidence>
<feature type="signal peptide" evidence="6">
    <location>
        <begin position="1"/>
        <end position="26"/>
    </location>
</feature>
<keyword evidence="5" id="KW-1015">Disulfide bond</keyword>
<keyword evidence="3 5" id="KW-0378">Hydrolase</keyword>
<dbReference type="GO" id="GO:0004557">
    <property type="term" value="F:alpha-galactosidase activity"/>
    <property type="evidence" value="ECO:0007669"/>
    <property type="project" value="UniProtKB-EC"/>
</dbReference>
<dbReference type="SUPFAM" id="SSF49313">
    <property type="entry name" value="Cadherin-like"/>
    <property type="match status" value="1"/>
</dbReference>